<dbReference type="GO" id="GO:0004812">
    <property type="term" value="F:aminoacyl-tRNA ligase activity"/>
    <property type="evidence" value="ECO:0007669"/>
    <property type="project" value="InterPro"/>
</dbReference>
<dbReference type="InterPro" id="IPR006075">
    <property type="entry name" value="Asn/Gln-tRNA_Trfase_suB/E_cat"/>
</dbReference>
<protein>
    <recommendedName>
        <fullName evidence="6">Glutamyl-tRNA(Gln) amidotransferase subunit E</fullName>
        <shortName evidence="6">Glu-ADT subunit E</shortName>
        <ecNumber evidence="6">6.3.5.-</ecNumber>
    </recommendedName>
</protein>
<proteinExistence type="inferred from homology"/>
<dbReference type="NCBIfam" id="TIGR00134">
    <property type="entry name" value="gatE_arch"/>
    <property type="match status" value="1"/>
</dbReference>
<evidence type="ECO:0000313" key="9">
    <source>
        <dbReference type="Proteomes" id="UP000294855"/>
    </source>
</evidence>
<keyword evidence="8" id="KW-0808">Transferase</keyword>
<dbReference type="GO" id="GO:0016740">
    <property type="term" value="F:transferase activity"/>
    <property type="evidence" value="ECO:0007669"/>
    <property type="project" value="UniProtKB-KW"/>
</dbReference>
<dbReference type="GO" id="GO:0050567">
    <property type="term" value="F:glutaminyl-tRNA synthase (glutamine-hydrolyzing) activity"/>
    <property type="evidence" value="ECO:0007669"/>
    <property type="project" value="UniProtKB-UniRule"/>
</dbReference>
<dbReference type="Pfam" id="PF02934">
    <property type="entry name" value="GatB_N"/>
    <property type="match status" value="1"/>
</dbReference>
<evidence type="ECO:0000256" key="5">
    <source>
        <dbReference type="ARBA" id="ARBA00047913"/>
    </source>
</evidence>
<dbReference type="Gene3D" id="1.10.150.380">
    <property type="entry name" value="GatB domain, N-terminal subdomain"/>
    <property type="match status" value="1"/>
</dbReference>
<accession>A0A484F5W5</accession>
<evidence type="ECO:0000256" key="1">
    <source>
        <dbReference type="ARBA" id="ARBA00022598"/>
    </source>
</evidence>
<dbReference type="InterPro" id="IPR004414">
    <property type="entry name" value="GatE"/>
</dbReference>
<dbReference type="Pfam" id="PF02938">
    <property type="entry name" value="GAD"/>
    <property type="match status" value="1"/>
</dbReference>
<dbReference type="NCBIfam" id="NF003107">
    <property type="entry name" value="PRK04028.1"/>
    <property type="match status" value="1"/>
</dbReference>
<comment type="similarity">
    <text evidence="6">Belongs to the GatB/GatE family. GatE subfamily.</text>
</comment>
<dbReference type="InterPro" id="IPR023168">
    <property type="entry name" value="GatB_Yqey_C_2"/>
</dbReference>
<dbReference type="EMBL" id="SNYS01000005">
    <property type="protein sequence ID" value="TDQ71160.1"/>
    <property type="molecule type" value="Genomic_DNA"/>
</dbReference>
<organism evidence="8 9">
    <name type="scientific">Methanimicrococcus blatticola</name>
    <dbReference type="NCBI Taxonomy" id="91560"/>
    <lineage>
        <taxon>Archaea</taxon>
        <taxon>Methanobacteriati</taxon>
        <taxon>Methanobacteriota</taxon>
        <taxon>Stenosarchaea group</taxon>
        <taxon>Methanomicrobia</taxon>
        <taxon>Methanosarcinales</taxon>
        <taxon>Methanosarcinaceae</taxon>
        <taxon>Methanimicrococcus</taxon>
    </lineage>
</organism>
<name>A0A484F5W5_9EURY</name>
<gene>
    <name evidence="6" type="primary">gatE</name>
    <name evidence="8" type="ORF">C7391_0264</name>
</gene>
<keyword evidence="4 6" id="KW-0648">Protein biosynthesis</keyword>
<comment type="function">
    <text evidence="6">Allows the formation of correctly charged Gln-tRNA(Gln) through the transamidation of misacylated Glu-tRNA(Gln) in organisms which lack glutaminyl-tRNA synthetase. The reaction takes place in the presence of glutamine and ATP through an activated gamma-phospho-Glu-tRNA(Gln). The GatDE system is specific for glutamate and does not act on aspartate.</text>
</comment>
<dbReference type="SUPFAM" id="SSF55931">
    <property type="entry name" value="Glutamine synthetase/guanido kinase"/>
    <property type="match status" value="1"/>
</dbReference>
<evidence type="ECO:0000256" key="2">
    <source>
        <dbReference type="ARBA" id="ARBA00022741"/>
    </source>
</evidence>
<dbReference type="GO" id="GO:0005737">
    <property type="term" value="C:cytoplasm"/>
    <property type="evidence" value="ECO:0007669"/>
    <property type="project" value="InterPro"/>
</dbReference>
<keyword evidence="1 6" id="KW-0436">Ligase</keyword>
<keyword evidence="2 6" id="KW-0547">Nucleotide-binding</keyword>
<dbReference type="Gene3D" id="1.10.10.410">
    <property type="match status" value="1"/>
</dbReference>
<comment type="caution">
    <text evidence="8">The sequence shown here is derived from an EMBL/GenBank/DDBJ whole genome shotgun (WGS) entry which is preliminary data.</text>
</comment>
<comment type="subunit">
    <text evidence="6">Heterodimer of GatD and GatE.</text>
</comment>
<dbReference type="EC" id="6.3.5.-" evidence="6"/>
<reference evidence="8 9" key="1">
    <citation type="submission" date="2019-03" db="EMBL/GenBank/DDBJ databases">
        <title>Genomic Encyclopedia of Type Strains, Phase IV (KMG-IV): sequencing the most valuable type-strain genomes for metagenomic binning, comparative biology and taxonomic classification.</title>
        <authorList>
            <person name="Goeker M."/>
        </authorList>
    </citation>
    <scope>NUCLEOTIDE SEQUENCE [LARGE SCALE GENOMIC DNA]</scope>
    <source>
        <strain evidence="8 9">DSM 13328</strain>
    </source>
</reference>
<dbReference type="RefSeq" id="WP_223610940.1">
    <property type="nucleotide sequence ID" value="NZ_JAHDUW010000001.1"/>
</dbReference>
<dbReference type="SMART" id="SM00845">
    <property type="entry name" value="GatB_Yqey"/>
    <property type="match status" value="1"/>
</dbReference>
<dbReference type="PANTHER" id="PTHR11659">
    <property type="entry name" value="GLUTAMYL-TRNA GLN AMIDOTRANSFERASE SUBUNIT B MITOCHONDRIAL AND PROKARYOTIC PET112-RELATED"/>
    <property type="match status" value="1"/>
</dbReference>
<sequence>MSHEAKTIPDYDYEALGLMVGLEIHQQVDSPTKLHCRCPNIYREPEESTHEIRRYLRPKANNLGMMDRAVVEQTQANRQNRYKVFDTTCLGDIDEAGPAPVSPEALKTTLEVSKLLHTIPVDRAHVMRKIIADGSGPGGFQRTTFIAGNGWIETESGKCRIASLCLEEESAPKMEETDEYVMFSLDRLGIPLIEIATEPDIRTPEQAYEVASYIGMSLRSTLGVKRGIGTIRQDVNVSIKNGTRVEMKGVQALSMIGEIIKREIFRQLALAEIKDELNAKGASVDTTLYDVTDIFAETKSKVIINSAKNRKILAIRLKGFDGYIGREVQPGRRLGTELSEKAKAVGVSGLFHTDELPNYGITAEEVENLRKAVGADQDDAVIMISGRSEIVKRAMESVLDRAEQVLITIPQETRYALPDGNNSYMRPLPGAARMYPETDLPTFTINRQEYIDLTVPELLISKAERYGKEYGINKEFSEMVAFSKHMQLFEKLADKYKGNESVTPTLLARTFTGVLPELKREGLDIDSITDSKFEEMFDLIADGSLPKDASRNILVIICKDSKCCIAEVAEQLGIGAVDRKEIEEYIDSIVAEKKDFVAEKGPAAVGPLMGIVMEKYRGKIEGKEVSAMLKEKIDKITK</sequence>
<dbReference type="GO" id="GO:0006412">
    <property type="term" value="P:translation"/>
    <property type="evidence" value="ECO:0007669"/>
    <property type="project" value="UniProtKB-UniRule"/>
</dbReference>
<dbReference type="InterPro" id="IPR014746">
    <property type="entry name" value="Gln_synth/guanido_kin_cat_dom"/>
</dbReference>
<dbReference type="HAMAP" id="MF_00588">
    <property type="entry name" value="GatE"/>
    <property type="match status" value="1"/>
</dbReference>
<evidence type="ECO:0000259" key="7">
    <source>
        <dbReference type="SMART" id="SM00845"/>
    </source>
</evidence>
<dbReference type="InterPro" id="IPR003789">
    <property type="entry name" value="Asn/Gln_tRNA_amidoTrase-B-like"/>
</dbReference>
<evidence type="ECO:0000256" key="4">
    <source>
        <dbReference type="ARBA" id="ARBA00022917"/>
    </source>
</evidence>
<dbReference type="SUPFAM" id="SSF89095">
    <property type="entry name" value="GatB/YqeY motif"/>
    <property type="match status" value="1"/>
</dbReference>
<evidence type="ECO:0000313" key="8">
    <source>
        <dbReference type="EMBL" id="TDQ71160.1"/>
    </source>
</evidence>
<dbReference type="InterPro" id="IPR017958">
    <property type="entry name" value="Gln-tRNA_amidoTrfase_suB_CS"/>
</dbReference>
<dbReference type="InterPro" id="IPR018027">
    <property type="entry name" value="Asn/Gln_amidotransferase"/>
</dbReference>
<keyword evidence="3 6" id="KW-0067">ATP-binding</keyword>
<dbReference type="GO" id="GO:0005524">
    <property type="term" value="F:ATP binding"/>
    <property type="evidence" value="ECO:0007669"/>
    <property type="project" value="UniProtKB-KW"/>
</dbReference>
<evidence type="ECO:0000256" key="3">
    <source>
        <dbReference type="ARBA" id="ARBA00022840"/>
    </source>
</evidence>
<feature type="domain" description="Asn/Gln amidotransferase" evidence="7">
    <location>
        <begin position="487"/>
        <end position="633"/>
    </location>
</feature>
<dbReference type="PROSITE" id="PS01234">
    <property type="entry name" value="GATB"/>
    <property type="match status" value="1"/>
</dbReference>
<dbReference type="Pfam" id="PF02637">
    <property type="entry name" value="GatB_Yqey"/>
    <property type="match status" value="1"/>
</dbReference>
<dbReference type="PANTHER" id="PTHR11659:SF2">
    <property type="entry name" value="GLUTAMYL-TRNA(GLN) AMIDOTRANSFERASE SUBUNIT E"/>
    <property type="match status" value="1"/>
</dbReference>
<dbReference type="InterPro" id="IPR004115">
    <property type="entry name" value="GAD-like_sf"/>
</dbReference>
<dbReference type="Proteomes" id="UP000294855">
    <property type="component" value="Unassembled WGS sequence"/>
</dbReference>
<keyword evidence="9" id="KW-1185">Reference proteome</keyword>
<dbReference type="InterPro" id="IPR017959">
    <property type="entry name" value="Asn/Gln-tRNA_amidoTrfase_suB/E"/>
</dbReference>
<dbReference type="InterPro" id="IPR042114">
    <property type="entry name" value="GatB_C_1"/>
</dbReference>
<comment type="catalytic activity">
    <reaction evidence="5 6">
        <text>L-glutamyl-tRNA(Gln) + L-glutamine + ATP + H2O = L-glutaminyl-tRNA(Gln) + L-glutamate + ADP + phosphate + H(+)</text>
        <dbReference type="Rhea" id="RHEA:17521"/>
        <dbReference type="Rhea" id="RHEA-COMP:9681"/>
        <dbReference type="Rhea" id="RHEA-COMP:9684"/>
        <dbReference type="ChEBI" id="CHEBI:15377"/>
        <dbReference type="ChEBI" id="CHEBI:15378"/>
        <dbReference type="ChEBI" id="CHEBI:29985"/>
        <dbReference type="ChEBI" id="CHEBI:30616"/>
        <dbReference type="ChEBI" id="CHEBI:43474"/>
        <dbReference type="ChEBI" id="CHEBI:58359"/>
        <dbReference type="ChEBI" id="CHEBI:78520"/>
        <dbReference type="ChEBI" id="CHEBI:78521"/>
        <dbReference type="ChEBI" id="CHEBI:456216"/>
    </reaction>
</comment>
<dbReference type="AlphaFoldDB" id="A0A484F5W5"/>
<evidence type="ECO:0000256" key="6">
    <source>
        <dbReference type="HAMAP-Rule" id="MF_00588"/>
    </source>
</evidence>
<dbReference type="GO" id="GO:0070681">
    <property type="term" value="P:glutaminyl-tRNAGln biosynthesis via transamidation"/>
    <property type="evidence" value="ECO:0007669"/>
    <property type="project" value="TreeGrafter"/>
</dbReference>
<dbReference type="SUPFAM" id="SSF55261">
    <property type="entry name" value="GAD domain-like"/>
    <property type="match status" value="1"/>
</dbReference>
<dbReference type="Gene3D" id="3.30.1360.30">
    <property type="entry name" value="GAD-like domain"/>
    <property type="match status" value="1"/>
</dbReference>
<dbReference type="InterPro" id="IPR029351">
    <property type="entry name" value="GAD_dom"/>
</dbReference>